<evidence type="ECO:0000313" key="1">
    <source>
        <dbReference type="EMBL" id="SFI99345.1"/>
    </source>
</evidence>
<dbReference type="Proteomes" id="UP000199559">
    <property type="component" value="Unassembled WGS sequence"/>
</dbReference>
<reference evidence="2" key="1">
    <citation type="submission" date="2016-10" db="EMBL/GenBank/DDBJ databases">
        <authorList>
            <person name="Varghese N."/>
            <person name="Submissions S."/>
        </authorList>
    </citation>
    <scope>NUCLEOTIDE SEQUENCE [LARGE SCALE GENOMIC DNA]</scope>
    <source>
        <strain evidence="2">DSM 28881</strain>
    </source>
</reference>
<sequence>MENERLVNNFKFWVDKEIIHCKIFNNFDGTKEIDDLENIFLNQIFKLSGDVHMPILFDMEDLNFTNAIKVFKFLSNNTLIKSLVLSKTFLVHSLPSQISLNIQSFLCNPGAPDLIFKNSKSAVKFCINDTRTYNSLN</sequence>
<dbReference type="EMBL" id="FORM01000003">
    <property type="protein sequence ID" value="SFI99345.1"/>
    <property type="molecule type" value="Genomic_DNA"/>
</dbReference>
<organism evidence="1 2">
    <name type="scientific">Olleya namhaensis</name>
    <dbReference type="NCBI Taxonomy" id="1144750"/>
    <lineage>
        <taxon>Bacteria</taxon>
        <taxon>Pseudomonadati</taxon>
        <taxon>Bacteroidota</taxon>
        <taxon>Flavobacteriia</taxon>
        <taxon>Flavobacteriales</taxon>
        <taxon>Flavobacteriaceae</taxon>
    </lineage>
</organism>
<keyword evidence="2" id="KW-1185">Reference proteome</keyword>
<proteinExistence type="predicted"/>
<evidence type="ECO:0008006" key="3">
    <source>
        <dbReference type="Google" id="ProtNLM"/>
    </source>
</evidence>
<gene>
    <name evidence="1" type="ORF">SAMN05443431_103264</name>
</gene>
<protein>
    <recommendedName>
        <fullName evidence="3">STAS domain-containing protein</fullName>
    </recommendedName>
</protein>
<accession>A0A1I3MRK4</accession>
<name>A0A1I3MRK4_9FLAO</name>
<dbReference type="AlphaFoldDB" id="A0A1I3MRK4"/>
<evidence type="ECO:0000313" key="2">
    <source>
        <dbReference type="Proteomes" id="UP000199559"/>
    </source>
</evidence>
<dbReference type="RefSeq" id="WP_090838849.1">
    <property type="nucleotide sequence ID" value="NZ_CANKYB010000009.1"/>
</dbReference>
<dbReference type="STRING" id="1144750.SAMN05443431_103264"/>